<evidence type="ECO:0000256" key="4">
    <source>
        <dbReference type="ARBA" id="ARBA00022553"/>
    </source>
</evidence>
<evidence type="ECO:0000256" key="12">
    <source>
        <dbReference type="ARBA" id="ARBA00023065"/>
    </source>
</evidence>
<evidence type="ECO:0000313" key="19">
    <source>
        <dbReference type="Proteomes" id="UP000955338"/>
    </source>
</evidence>
<dbReference type="GO" id="GO:0010181">
    <property type="term" value="F:FMN binding"/>
    <property type="evidence" value="ECO:0007669"/>
    <property type="project" value="InterPro"/>
</dbReference>
<keyword evidence="8 16" id="KW-1278">Translocase</keyword>
<keyword evidence="4 16" id="KW-0597">Phosphoprotein</keyword>
<feature type="transmembrane region" description="Helical" evidence="16">
    <location>
        <begin position="357"/>
        <end position="375"/>
    </location>
</feature>
<name>A0A8E3SDC8_9PAST</name>
<feature type="transmembrane region" description="Helical" evidence="16">
    <location>
        <begin position="381"/>
        <end position="401"/>
    </location>
</feature>
<evidence type="ECO:0000256" key="13">
    <source>
        <dbReference type="ARBA" id="ARBA00023075"/>
    </source>
</evidence>
<feature type="modified residue" description="FMN phosphoryl threonine" evidence="16 17">
    <location>
        <position position="236"/>
    </location>
</feature>
<dbReference type="EMBL" id="CP022011">
    <property type="protein sequence ID" value="QDJ15351.1"/>
    <property type="molecule type" value="Genomic_DNA"/>
</dbReference>
<dbReference type="PANTHER" id="PTHR30578:SF1">
    <property type="entry name" value="NA(+)-TRANSLOCATING NADH-QUINONE REDUCTASE SUBUNIT B"/>
    <property type="match status" value="1"/>
</dbReference>
<dbReference type="EC" id="7.2.1.1" evidence="16"/>
<dbReference type="GO" id="GO:0006814">
    <property type="term" value="P:sodium ion transport"/>
    <property type="evidence" value="ECO:0007669"/>
    <property type="project" value="UniProtKB-UniRule"/>
</dbReference>
<dbReference type="GO" id="GO:0022904">
    <property type="term" value="P:respiratory electron transport chain"/>
    <property type="evidence" value="ECO:0007669"/>
    <property type="project" value="InterPro"/>
</dbReference>
<dbReference type="GO" id="GO:0016655">
    <property type="term" value="F:oxidoreductase activity, acting on NAD(P)H, quinone or similar compound as acceptor"/>
    <property type="evidence" value="ECO:0007669"/>
    <property type="project" value="UniProtKB-UniRule"/>
</dbReference>
<gene>
    <name evidence="16" type="primary">nqrB</name>
    <name evidence="18" type="ORF">CEP48_07915</name>
</gene>
<evidence type="ECO:0000256" key="3">
    <source>
        <dbReference type="ARBA" id="ARBA00022519"/>
    </source>
</evidence>
<dbReference type="NCBIfam" id="NF003756">
    <property type="entry name" value="PRK05349.1"/>
    <property type="match status" value="1"/>
</dbReference>
<keyword evidence="13 16" id="KW-0830">Ubiquinone</keyword>
<dbReference type="RefSeq" id="WP_261920140.1">
    <property type="nucleotide sequence ID" value="NZ_CP022011.1"/>
</dbReference>
<feature type="transmembrane region" description="Helical" evidence="16">
    <location>
        <begin position="268"/>
        <end position="290"/>
    </location>
</feature>
<evidence type="ECO:0000256" key="5">
    <source>
        <dbReference type="ARBA" id="ARBA00022630"/>
    </source>
</evidence>
<dbReference type="Pfam" id="PF03116">
    <property type="entry name" value="NQR2_RnfD_RnfE"/>
    <property type="match status" value="1"/>
</dbReference>
<keyword evidence="15 16" id="KW-0739">Sodium transport</keyword>
<keyword evidence="19" id="KW-1185">Reference proteome</keyword>
<comment type="similarity">
    <text evidence="16">Belongs to the NqrB/RnfD family.</text>
</comment>
<evidence type="ECO:0000256" key="17">
    <source>
        <dbReference type="PIRSR" id="PIRSR016055-50"/>
    </source>
</evidence>
<keyword evidence="7 16" id="KW-0812">Transmembrane</keyword>
<evidence type="ECO:0000256" key="1">
    <source>
        <dbReference type="ARBA" id="ARBA00022448"/>
    </source>
</evidence>
<evidence type="ECO:0000256" key="8">
    <source>
        <dbReference type="ARBA" id="ARBA00022967"/>
    </source>
</evidence>
<dbReference type="PIRSF" id="PIRSF016055">
    <property type="entry name" value="NADH-UbQ_OxRdtase_B_su"/>
    <property type="match status" value="1"/>
</dbReference>
<keyword evidence="2 16" id="KW-1003">Cell membrane</keyword>
<comment type="subcellular location">
    <subcellularLocation>
        <location evidence="16">Cell membrane</location>
        <topology evidence="16">Multi-pass membrane protein</topology>
    </subcellularLocation>
</comment>
<dbReference type="Proteomes" id="UP000955338">
    <property type="component" value="Chromosome"/>
</dbReference>
<keyword evidence="14 16" id="KW-0472">Membrane</keyword>
<keyword evidence="11 16" id="KW-0915">Sodium</keyword>
<dbReference type="InterPro" id="IPR004338">
    <property type="entry name" value="NqrB/RnfD"/>
</dbReference>
<evidence type="ECO:0000256" key="15">
    <source>
        <dbReference type="ARBA" id="ARBA00023201"/>
    </source>
</evidence>
<sequence length="413" mass="45126">MGLKHLFEKMEPAFLPGGKYEKFFAIYEATATIFYTPGSVTKNASHIRDAIDLKRMMIIVWLAVFPAMFWGMYNVGSQSIDALHHMYSGDALQKIIAGNWHYTLAQYLGGSLAIDAGWGSKMLLGATFFLPIYLTVFAVGAFWEVLFAMVRGHEINEGFFVTSILFALIVPPTLPLWQAALGITFGVVVAKEIFGGTGKNFLNPALAGRAFLFFAYPAQISGDMVWTAADGFSGATALSQWSAEGQNGLIHIATNTPITWMDAFIGNIPGSIGEVSTLMLLIGGIIIVGARIASWRIIAGVMIGMILTSSLLNLVGSSSNPMFSMPWYWHLVLGGFAFGMIFMATDPVSASFTNKGKWWYGGLIGVMSVLIRVVNPAYPEGMMLAILFANLFAPLFDYIVVQANIKRRRSRNV</sequence>
<keyword evidence="3" id="KW-0997">Cell inner membrane</keyword>
<dbReference type="NCBIfam" id="TIGR01937">
    <property type="entry name" value="nqrB"/>
    <property type="match status" value="1"/>
</dbReference>
<comment type="cofactor">
    <cofactor evidence="16 17">
        <name>FMN</name>
        <dbReference type="ChEBI" id="CHEBI:58210"/>
    </cofactor>
</comment>
<evidence type="ECO:0000313" key="18">
    <source>
        <dbReference type="EMBL" id="QDJ15351.1"/>
    </source>
</evidence>
<keyword evidence="12 16" id="KW-0406">Ion transport</keyword>
<dbReference type="PANTHER" id="PTHR30578">
    <property type="entry name" value="ELECTRON TRANSPORT COMPLEX PROTEIN RNFD"/>
    <property type="match status" value="1"/>
</dbReference>
<keyword evidence="1 16" id="KW-0813">Transport</keyword>
<keyword evidence="6 16" id="KW-0288">FMN</keyword>
<evidence type="ECO:0000256" key="10">
    <source>
        <dbReference type="ARBA" id="ARBA00023027"/>
    </source>
</evidence>
<dbReference type="HAMAP" id="MF_00426">
    <property type="entry name" value="NqrB"/>
    <property type="match status" value="1"/>
</dbReference>
<evidence type="ECO:0000256" key="11">
    <source>
        <dbReference type="ARBA" id="ARBA00023053"/>
    </source>
</evidence>
<dbReference type="AlphaFoldDB" id="A0A8E3SDC8"/>
<accession>A0A8E3SDC8</accession>
<reference evidence="18" key="1">
    <citation type="submission" date="2017-06" db="EMBL/GenBank/DDBJ databases">
        <title>Genome sequencing of pathogenic and non-pathogenic strains within Bisgaard taxon 40.</title>
        <authorList>
            <person name="Ladner J.T."/>
            <person name="Lovett S.P."/>
            <person name="Koroleva G."/>
            <person name="Lorch J.M."/>
        </authorList>
    </citation>
    <scope>NUCLEOTIDE SEQUENCE</scope>
    <source>
        <strain evidence="18">27576-1-I1</strain>
    </source>
</reference>
<feature type="transmembrane region" description="Helical" evidence="16">
    <location>
        <begin position="159"/>
        <end position="177"/>
    </location>
</feature>
<evidence type="ECO:0000256" key="9">
    <source>
        <dbReference type="ARBA" id="ARBA00022989"/>
    </source>
</evidence>
<evidence type="ECO:0000256" key="6">
    <source>
        <dbReference type="ARBA" id="ARBA00022643"/>
    </source>
</evidence>
<keyword evidence="5 16" id="KW-0285">Flavoprotein</keyword>
<comment type="subunit">
    <text evidence="16">Composed of six subunits; NqrA, NqrB, NqrC, NqrD, NqrE and NqrF.</text>
</comment>
<feature type="transmembrane region" description="Helical" evidence="16">
    <location>
        <begin position="327"/>
        <end position="345"/>
    </location>
</feature>
<proteinExistence type="inferred from homology"/>
<keyword evidence="9 16" id="KW-1133">Transmembrane helix</keyword>
<organism evidence="18 19">
    <name type="scientific">Mergibacter septicus</name>
    <dbReference type="NCBI Taxonomy" id="221402"/>
    <lineage>
        <taxon>Bacteria</taxon>
        <taxon>Pseudomonadati</taxon>
        <taxon>Pseudomonadota</taxon>
        <taxon>Gammaproteobacteria</taxon>
        <taxon>Pasteurellales</taxon>
        <taxon>Pasteurellaceae</taxon>
        <taxon>Mergibacter</taxon>
    </lineage>
</organism>
<comment type="catalytic activity">
    <reaction evidence="16">
        <text>a ubiquinone + n Na(+)(in) + NADH + H(+) = a ubiquinol + n Na(+)(out) + NAD(+)</text>
        <dbReference type="Rhea" id="RHEA:47748"/>
        <dbReference type="Rhea" id="RHEA-COMP:9565"/>
        <dbReference type="Rhea" id="RHEA-COMP:9566"/>
        <dbReference type="ChEBI" id="CHEBI:15378"/>
        <dbReference type="ChEBI" id="CHEBI:16389"/>
        <dbReference type="ChEBI" id="CHEBI:17976"/>
        <dbReference type="ChEBI" id="CHEBI:29101"/>
        <dbReference type="ChEBI" id="CHEBI:57540"/>
        <dbReference type="ChEBI" id="CHEBI:57945"/>
        <dbReference type="EC" id="7.2.1.1"/>
    </reaction>
</comment>
<evidence type="ECO:0000256" key="16">
    <source>
        <dbReference type="HAMAP-Rule" id="MF_00426"/>
    </source>
</evidence>
<dbReference type="InterPro" id="IPR010966">
    <property type="entry name" value="NqrB"/>
</dbReference>
<evidence type="ECO:0000256" key="14">
    <source>
        <dbReference type="ARBA" id="ARBA00023136"/>
    </source>
</evidence>
<comment type="function">
    <text evidence="16">NQR complex catalyzes the reduction of ubiquinone-1 to ubiquinol by two successive reactions, coupled with the transport of Na(+) ions from the cytoplasm to the periplasm. NqrA to NqrE are probably involved in the second step, the conversion of ubisemiquinone to ubiquinol.</text>
</comment>
<protein>
    <recommendedName>
        <fullName evidence="16">Na(+)-translocating NADH-quinone reductase subunit B</fullName>
        <shortName evidence="16">Na(+)-NQR subunit B</shortName>
        <shortName evidence="16">Na(+)-translocating NQR subunit B</shortName>
        <ecNumber evidence="16">7.2.1.1</ecNumber>
    </recommendedName>
    <alternativeName>
        <fullName evidence="16">NQR complex subunit B</fullName>
    </alternativeName>
    <alternativeName>
        <fullName evidence="16">NQR-1 subunit B</fullName>
    </alternativeName>
</protein>
<feature type="transmembrane region" description="Helical" evidence="16">
    <location>
        <begin position="56"/>
        <end position="73"/>
    </location>
</feature>
<keyword evidence="10 16" id="KW-0520">NAD</keyword>
<feature type="transmembrane region" description="Helical" evidence="16">
    <location>
        <begin position="128"/>
        <end position="147"/>
    </location>
</feature>
<evidence type="ECO:0000256" key="7">
    <source>
        <dbReference type="ARBA" id="ARBA00022692"/>
    </source>
</evidence>
<evidence type="ECO:0000256" key="2">
    <source>
        <dbReference type="ARBA" id="ARBA00022475"/>
    </source>
</evidence>
<dbReference type="GO" id="GO:0005886">
    <property type="term" value="C:plasma membrane"/>
    <property type="evidence" value="ECO:0007669"/>
    <property type="project" value="UniProtKB-SubCell"/>
</dbReference>
<dbReference type="GO" id="GO:0055085">
    <property type="term" value="P:transmembrane transport"/>
    <property type="evidence" value="ECO:0007669"/>
    <property type="project" value="InterPro"/>
</dbReference>
<feature type="transmembrane region" description="Helical" evidence="16">
    <location>
        <begin position="297"/>
        <end position="315"/>
    </location>
</feature>